<dbReference type="Gene3D" id="3.40.980.20">
    <property type="entry name" value="Four-carbon acid sugar kinase, nucleotide binding domain"/>
    <property type="match status" value="1"/>
</dbReference>
<dbReference type="GO" id="GO:0005524">
    <property type="term" value="F:ATP binding"/>
    <property type="evidence" value="ECO:0007669"/>
    <property type="project" value="UniProtKB-KW"/>
</dbReference>
<keyword evidence="4" id="KW-0418">Kinase</keyword>
<dbReference type="Pfam" id="PF17042">
    <property type="entry name" value="NBD_C"/>
    <property type="match status" value="1"/>
</dbReference>
<evidence type="ECO:0000256" key="6">
    <source>
        <dbReference type="ARBA" id="ARBA00023277"/>
    </source>
</evidence>
<dbReference type="EMBL" id="FMTP01000003">
    <property type="protein sequence ID" value="SCW67511.1"/>
    <property type="molecule type" value="Genomic_DNA"/>
</dbReference>
<comment type="function">
    <text evidence="9">Catalyzes the ATP-dependent phosphorylation of 3-oxo-tetronate to 3-oxo-tetronate 4-phosphate.</text>
</comment>
<organism evidence="15 16">
    <name type="scientific">Ancylobacter rudongensis</name>
    <dbReference type="NCBI Taxonomy" id="177413"/>
    <lineage>
        <taxon>Bacteria</taxon>
        <taxon>Pseudomonadati</taxon>
        <taxon>Pseudomonadota</taxon>
        <taxon>Alphaproteobacteria</taxon>
        <taxon>Hyphomicrobiales</taxon>
        <taxon>Xanthobacteraceae</taxon>
        <taxon>Ancylobacter</taxon>
    </lineage>
</organism>
<dbReference type="InterPro" id="IPR031475">
    <property type="entry name" value="NBD_C"/>
</dbReference>
<evidence type="ECO:0000256" key="8">
    <source>
        <dbReference type="ARBA" id="ARBA00036346"/>
    </source>
</evidence>
<proteinExistence type="inferred from homology"/>
<comment type="similarity">
    <text evidence="1">Belongs to the four-carbon acid sugar kinase family.</text>
</comment>
<dbReference type="InterPro" id="IPR010737">
    <property type="entry name" value="4-carb_acid_sugar_kinase_N"/>
</dbReference>
<keyword evidence="2" id="KW-0808">Transferase</keyword>
<evidence type="ECO:0000313" key="16">
    <source>
        <dbReference type="Proteomes" id="UP000198889"/>
    </source>
</evidence>
<evidence type="ECO:0000256" key="7">
    <source>
        <dbReference type="ARBA" id="ARBA00035898"/>
    </source>
</evidence>
<evidence type="ECO:0000256" key="10">
    <source>
        <dbReference type="ARBA" id="ARBA00039095"/>
    </source>
</evidence>
<dbReference type="NCBIfam" id="NF043035">
    <property type="entry name" value="OxoTetrKin"/>
    <property type="match status" value="1"/>
</dbReference>
<dbReference type="STRING" id="177413.SAMN05660859_2150"/>
<accession>A0A1G4SER0</accession>
<keyword evidence="6" id="KW-0119">Carbohydrate metabolism</keyword>
<dbReference type="GO" id="GO:0016301">
    <property type="term" value="F:kinase activity"/>
    <property type="evidence" value="ECO:0007669"/>
    <property type="project" value="UniProtKB-KW"/>
</dbReference>
<evidence type="ECO:0000259" key="14">
    <source>
        <dbReference type="Pfam" id="PF17042"/>
    </source>
</evidence>
<gene>
    <name evidence="15" type="ORF">SAMN05660859_2150</name>
</gene>
<keyword evidence="3" id="KW-0547">Nucleotide-binding</keyword>
<evidence type="ECO:0000259" key="13">
    <source>
        <dbReference type="Pfam" id="PF07005"/>
    </source>
</evidence>
<dbReference type="Proteomes" id="UP000198889">
    <property type="component" value="Unassembled WGS sequence"/>
</dbReference>
<reference evidence="16" key="1">
    <citation type="submission" date="2016-10" db="EMBL/GenBank/DDBJ databases">
        <authorList>
            <person name="Varghese N."/>
            <person name="Submissions S."/>
        </authorList>
    </citation>
    <scope>NUCLEOTIDE SEQUENCE [LARGE SCALE GENOMIC DNA]</scope>
    <source>
        <strain evidence="16">CGMCC 1.1761</strain>
    </source>
</reference>
<keyword evidence="16" id="KW-1185">Reference proteome</keyword>
<dbReference type="InterPro" id="IPR042213">
    <property type="entry name" value="NBD_C_sf"/>
</dbReference>
<evidence type="ECO:0000313" key="15">
    <source>
        <dbReference type="EMBL" id="SCW67511.1"/>
    </source>
</evidence>
<dbReference type="RefSeq" id="WP_091439132.1">
    <property type="nucleotide sequence ID" value="NZ_FMTP01000003.1"/>
</dbReference>
<evidence type="ECO:0000256" key="2">
    <source>
        <dbReference type="ARBA" id="ARBA00022679"/>
    </source>
</evidence>
<evidence type="ECO:0000256" key="9">
    <source>
        <dbReference type="ARBA" id="ARBA00037335"/>
    </source>
</evidence>
<evidence type="ECO:0000256" key="1">
    <source>
        <dbReference type="ARBA" id="ARBA00005715"/>
    </source>
</evidence>
<comment type="catalytic activity">
    <reaction evidence="8">
        <text>3-dehydro-D-erythronate + ATP = 3-dehydro-4-O-phospho-D-erythronate + ADP + H(+)</text>
        <dbReference type="Rhea" id="RHEA:52556"/>
        <dbReference type="ChEBI" id="CHEBI:15378"/>
        <dbReference type="ChEBI" id="CHEBI:30616"/>
        <dbReference type="ChEBI" id="CHEBI:57958"/>
        <dbReference type="ChEBI" id="CHEBI:136593"/>
        <dbReference type="ChEBI" id="CHEBI:456216"/>
        <dbReference type="EC" id="2.7.1.217"/>
    </reaction>
</comment>
<evidence type="ECO:0000256" key="5">
    <source>
        <dbReference type="ARBA" id="ARBA00022840"/>
    </source>
</evidence>
<dbReference type="InterPro" id="IPR037051">
    <property type="entry name" value="4-carb_acid_sugar_kinase_N_sf"/>
</dbReference>
<feature type="domain" description="Four-carbon acid sugar kinase nucleotide binding" evidence="14">
    <location>
        <begin position="253"/>
        <end position="410"/>
    </location>
</feature>
<evidence type="ECO:0000256" key="4">
    <source>
        <dbReference type="ARBA" id="ARBA00022777"/>
    </source>
</evidence>
<comment type="catalytic activity">
    <reaction evidence="7">
        <text>3-dehydro-L-erythronate + ATP = 3-dehydro-4-O-phospho-L-erythronate + ADP + H(+)</text>
        <dbReference type="Rhea" id="RHEA:52552"/>
        <dbReference type="ChEBI" id="CHEBI:15378"/>
        <dbReference type="ChEBI" id="CHEBI:30616"/>
        <dbReference type="ChEBI" id="CHEBI:136592"/>
        <dbReference type="ChEBI" id="CHEBI:136670"/>
        <dbReference type="ChEBI" id="CHEBI:456216"/>
        <dbReference type="EC" id="2.7.1.217"/>
    </reaction>
</comment>
<keyword evidence="5" id="KW-0067">ATP-binding</keyword>
<protein>
    <recommendedName>
        <fullName evidence="11">3-oxo-tetronate kinase</fullName>
        <ecNumber evidence="10">2.7.1.217</ecNumber>
    </recommendedName>
    <alternativeName>
        <fullName evidence="12">3-dehydrotetronate 4-kinase</fullName>
    </alternativeName>
</protein>
<feature type="domain" description="Four-carbon acid sugar kinase N-terminal" evidence="13">
    <location>
        <begin position="3"/>
        <end position="228"/>
    </location>
</feature>
<evidence type="ECO:0000256" key="12">
    <source>
        <dbReference type="ARBA" id="ARBA00041377"/>
    </source>
</evidence>
<dbReference type="SUPFAM" id="SSF142764">
    <property type="entry name" value="YgbK-like"/>
    <property type="match status" value="1"/>
</dbReference>
<dbReference type="Gene3D" id="3.40.50.10840">
    <property type="entry name" value="Putative sugar-binding, N-terminal domain"/>
    <property type="match status" value="1"/>
</dbReference>
<name>A0A1G4SER0_9HYPH</name>
<sequence length="420" mass="43216">MLLGCIGDDFTGSSDLANTLSKQGMRVTQYSGVPTAPADPSVEAGVVALKSRSIPAGEAIAQSLAALDWLKAQGCTQFLFKYCSTFDSTPEGNIGPVAAALAEALEARKVVVCPVFPGAGRTLYQGHLFVHDRLLSESGMEHHPLNPMTDADIRRWLARQTDMSVGHVGFTEVRKGAAAIAEALTRADAEGARLIVVDALSDADLMEIGAALDGAPLVTGGSGIAMGLPENFRRKGLLSGEGSAWQGVEGPCVVLSGSCSTATRGQVARHREAGLPVFEIAADDAVAGRLDPQAIADWALAQDARPLVFSSADPEEVRRAQQTHGRETVAAAIETLFSAIARALVAGGVGRLVVAGGETSGAVVEGLDLTSLEIGPEIAPGAPALRAVPAGGRPVALALKSGNFGGVNFFAEADAVLRGH</sequence>
<evidence type="ECO:0000256" key="3">
    <source>
        <dbReference type="ARBA" id="ARBA00022741"/>
    </source>
</evidence>
<evidence type="ECO:0000256" key="11">
    <source>
        <dbReference type="ARBA" id="ARBA00039461"/>
    </source>
</evidence>
<dbReference type="Pfam" id="PF07005">
    <property type="entry name" value="SBD_N"/>
    <property type="match status" value="1"/>
</dbReference>
<dbReference type="InterPro" id="IPR050007">
    <property type="entry name" value="OtnK"/>
</dbReference>
<dbReference type="AlphaFoldDB" id="A0A1G4SER0"/>
<dbReference type="EC" id="2.7.1.217" evidence="10"/>